<keyword evidence="4" id="KW-1185">Reference proteome</keyword>
<dbReference type="PRINTS" id="PR00081">
    <property type="entry name" value="GDHRDH"/>
</dbReference>
<dbReference type="EC" id="1.-.-.-" evidence="3"/>
<dbReference type="InterPro" id="IPR036291">
    <property type="entry name" value="NAD(P)-bd_dom_sf"/>
</dbReference>
<evidence type="ECO:0000313" key="3">
    <source>
        <dbReference type="EMBL" id="MFC7334102.1"/>
    </source>
</evidence>
<dbReference type="Proteomes" id="UP001596456">
    <property type="component" value="Unassembled WGS sequence"/>
</dbReference>
<keyword evidence="2 3" id="KW-0560">Oxidoreductase</keyword>
<dbReference type="GO" id="GO:0016491">
    <property type="term" value="F:oxidoreductase activity"/>
    <property type="evidence" value="ECO:0007669"/>
    <property type="project" value="UniProtKB-KW"/>
</dbReference>
<dbReference type="RefSeq" id="WP_377359660.1">
    <property type="nucleotide sequence ID" value="NZ_JBHTCM010000012.1"/>
</dbReference>
<dbReference type="InterPro" id="IPR002347">
    <property type="entry name" value="SDR_fam"/>
</dbReference>
<gene>
    <name evidence="3" type="ORF">ACFQPS_13095</name>
</gene>
<protein>
    <submittedName>
        <fullName evidence="3">SDR family NAD(P)-dependent oxidoreductase</fullName>
        <ecNumber evidence="3">1.-.-.-</ecNumber>
    </submittedName>
</protein>
<evidence type="ECO:0000256" key="1">
    <source>
        <dbReference type="ARBA" id="ARBA00006484"/>
    </source>
</evidence>
<dbReference type="PANTHER" id="PTHR43391:SF94">
    <property type="entry name" value="OXIDOREDUCTASE-RELATED"/>
    <property type="match status" value="1"/>
</dbReference>
<sequence length="261" mass="28490">MSSPYTPRPGDGVAWVTGASSGIGEHVALRLAREGWTVVISARRAEVLAAIAERAPKPGRIVPLALDVTDRDAVGRAVAEIRERHGEIALAVLNAGTYQPDAADSLDAASFRATHELNVMGTVHCLEAVLPAMIARRRGHLVIVSSVAGYRGLPRALAYGSSKAALINLAESLKMDIERFGLKTQLVNPGFIRTPLTDRNDFPMPFLMPVEDAAERMVAEMKSDRFEITFPRRFTFLLQRLRCLPYPAYFALARRAMPKGG</sequence>
<proteinExistence type="inferred from homology"/>
<organism evidence="3 4">
    <name type="scientific">Rhodocista pekingensis</name>
    <dbReference type="NCBI Taxonomy" id="201185"/>
    <lineage>
        <taxon>Bacteria</taxon>
        <taxon>Pseudomonadati</taxon>
        <taxon>Pseudomonadota</taxon>
        <taxon>Alphaproteobacteria</taxon>
        <taxon>Rhodospirillales</taxon>
        <taxon>Azospirillaceae</taxon>
        <taxon>Rhodocista</taxon>
    </lineage>
</organism>
<reference evidence="4" key="1">
    <citation type="journal article" date="2019" name="Int. J. Syst. Evol. Microbiol.">
        <title>The Global Catalogue of Microorganisms (GCM) 10K type strain sequencing project: providing services to taxonomists for standard genome sequencing and annotation.</title>
        <authorList>
            <consortium name="The Broad Institute Genomics Platform"/>
            <consortium name="The Broad Institute Genome Sequencing Center for Infectious Disease"/>
            <person name="Wu L."/>
            <person name="Ma J."/>
        </authorList>
    </citation>
    <scope>NUCLEOTIDE SEQUENCE [LARGE SCALE GENOMIC DNA]</scope>
    <source>
        <strain evidence="4">CGMCC 1.16275</strain>
    </source>
</reference>
<dbReference type="Pfam" id="PF00106">
    <property type="entry name" value="adh_short"/>
    <property type="match status" value="1"/>
</dbReference>
<dbReference type="SUPFAM" id="SSF51735">
    <property type="entry name" value="NAD(P)-binding Rossmann-fold domains"/>
    <property type="match status" value="1"/>
</dbReference>
<comment type="caution">
    <text evidence="3">The sequence shown here is derived from an EMBL/GenBank/DDBJ whole genome shotgun (WGS) entry which is preliminary data.</text>
</comment>
<dbReference type="EMBL" id="JBHTCM010000012">
    <property type="protein sequence ID" value="MFC7334102.1"/>
    <property type="molecule type" value="Genomic_DNA"/>
</dbReference>
<accession>A0ABW2KVN3</accession>
<name>A0ABW2KVN3_9PROT</name>
<evidence type="ECO:0000313" key="4">
    <source>
        <dbReference type="Proteomes" id="UP001596456"/>
    </source>
</evidence>
<dbReference type="Gene3D" id="3.40.50.720">
    <property type="entry name" value="NAD(P)-binding Rossmann-like Domain"/>
    <property type="match status" value="1"/>
</dbReference>
<dbReference type="PANTHER" id="PTHR43391">
    <property type="entry name" value="RETINOL DEHYDROGENASE-RELATED"/>
    <property type="match status" value="1"/>
</dbReference>
<evidence type="ECO:0000256" key="2">
    <source>
        <dbReference type="ARBA" id="ARBA00023002"/>
    </source>
</evidence>
<comment type="similarity">
    <text evidence="1">Belongs to the short-chain dehydrogenases/reductases (SDR) family.</text>
</comment>